<dbReference type="InterPro" id="IPR016169">
    <property type="entry name" value="FAD-bd_PCMH_sub2"/>
</dbReference>
<organism evidence="6 7">
    <name type="scientific">Phytophthora lilii</name>
    <dbReference type="NCBI Taxonomy" id="2077276"/>
    <lineage>
        <taxon>Eukaryota</taxon>
        <taxon>Sar</taxon>
        <taxon>Stramenopiles</taxon>
        <taxon>Oomycota</taxon>
        <taxon>Peronosporomycetes</taxon>
        <taxon>Peronosporales</taxon>
        <taxon>Peronosporaceae</taxon>
        <taxon>Phytophthora</taxon>
    </lineage>
</organism>
<protein>
    <submittedName>
        <fullName evidence="6">Unnamed protein product</fullName>
    </submittedName>
</protein>
<dbReference type="Gene3D" id="3.40.462.20">
    <property type="match status" value="1"/>
</dbReference>
<evidence type="ECO:0000256" key="1">
    <source>
        <dbReference type="ARBA" id="ARBA00001974"/>
    </source>
</evidence>
<sequence length="188" mass="20840">MEVLKYDESTQLLTYGGPVMISEAASLMWNDYKRTLPHGRCPDVGMTCIASSGLATLSRHSGTVLDNIVGVRFALANGSIVDADAEHNSDLVWGARGAASSMGVVLQFKMKTLEPPSPRVTNYTITFNTTYMPKQQDNVDALLGTQNWALSADNDDRLSIRYFFKTNTYMSTAKRRRRQRITASFATQ</sequence>
<proteinExistence type="inferred from homology"/>
<dbReference type="GO" id="GO:0050660">
    <property type="term" value="F:flavin adenine dinucleotide binding"/>
    <property type="evidence" value="ECO:0007669"/>
    <property type="project" value="InterPro"/>
</dbReference>
<evidence type="ECO:0000256" key="5">
    <source>
        <dbReference type="ARBA" id="ARBA00023002"/>
    </source>
</evidence>
<evidence type="ECO:0000256" key="3">
    <source>
        <dbReference type="ARBA" id="ARBA00022630"/>
    </source>
</evidence>
<comment type="cofactor">
    <cofactor evidence="1">
        <name>FAD</name>
        <dbReference type="ChEBI" id="CHEBI:57692"/>
    </cofactor>
</comment>
<comment type="similarity">
    <text evidence="2">Belongs to the oxygen-dependent FAD-linked oxidoreductase family.</text>
</comment>
<reference evidence="6" key="1">
    <citation type="submission" date="2023-04" db="EMBL/GenBank/DDBJ databases">
        <title>Phytophthora lilii NBRC 32176.</title>
        <authorList>
            <person name="Ichikawa N."/>
            <person name="Sato H."/>
            <person name="Tonouchi N."/>
        </authorList>
    </citation>
    <scope>NUCLEOTIDE SEQUENCE</scope>
    <source>
        <strain evidence="6">NBRC 32176</strain>
    </source>
</reference>
<name>A0A9W7D9E2_9STRA</name>
<dbReference type="AlphaFoldDB" id="A0A9W7D9E2"/>
<dbReference type="Gene3D" id="3.30.465.10">
    <property type="match status" value="1"/>
</dbReference>
<accession>A0A9W7D9E2</accession>
<dbReference type="PANTHER" id="PTHR42973">
    <property type="entry name" value="BINDING OXIDOREDUCTASE, PUTATIVE (AFU_ORTHOLOGUE AFUA_1G17690)-RELATED"/>
    <property type="match status" value="1"/>
</dbReference>
<dbReference type="GO" id="GO:0016491">
    <property type="term" value="F:oxidoreductase activity"/>
    <property type="evidence" value="ECO:0007669"/>
    <property type="project" value="UniProtKB-KW"/>
</dbReference>
<comment type="caution">
    <text evidence="6">The sequence shown here is derived from an EMBL/GenBank/DDBJ whole genome shotgun (WGS) entry which is preliminary data.</text>
</comment>
<keyword evidence="4" id="KW-0274">FAD</keyword>
<dbReference type="InterPro" id="IPR050416">
    <property type="entry name" value="FAD-linked_Oxidoreductase"/>
</dbReference>
<dbReference type="PANTHER" id="PTHR42973:SF39">
    <property type="entry name" value="FAD-BINDING PCMH-TYPE DOMAIN-CONTAINING PROTEIN"/>
    <property type="match status" value="1"/>
</dbReference>
<gene>
    <name evidence="6" type="ORF">Plil01_001871200</name>
</gene>
<dbReference type="EMBL" id="BSXW01012568">
    <property type="protein sequence ID" value="GMF66200.1"/>
    <property type="molecule type" value="Genomic_DNA"/>
</dbReference>
<keyword evidence="7" id="KW-1185">Reference proteome</keyword>
<dbReference type="InterPro" id="IPR036318">
    <property type="entry name" value="FAD-bd_PCMH-like_sf"/>
</dbReference>
<evidence type="ECO:0000256" key="2">
    <source>
        <dbReference type="ARBA" id="ARBA00005466"/>
    </source>
</evidence>
<keyword evidence="5" id="KW-0560">Oxidoreductase</keyword>
<evidence type="ECO:0000313" key="6">
    <source>
        <dbReference type="EMBL" id="GMF66200.1"/>
    </source>
</evidence>
<dbReference type="OrthoDB" id="407275at2759"/>
<dbReference type="Proteomes" id="UP001165083">
    <property type="component" value="Unassembled WGS sequence"/>
</dbReference>
<keyword evidence="3" id="KW-0285">Flavoprotein</keyword>
<evidence type="ECO:0000256" key="4">
    <source>
        <dbReference type="ARBA" id="ARBA00022827"/>
    </source>
</evidence>
<evidence type="ECO:0000313" key="7">
    <source>
        <dbReference type="Proteomes" id="UP001165083"/>
    </source>
</evidence>
<dbReference type="SUPFAM" id="SSF56176">
    <property type="entry name" value="FAD-binding/transporter-associated domain-like"/>
    <property type="match status" value="1"/>
</dbReference>